<proteinExistence type="predicted"/>
<sequence>MKQISRHLQHYLPLVGILLSGILGFYIFSYDRAFQSVLVVALGTAYVTWGLVHHYIHGDLNMSVLLEYLAIAILGCVMIFSVLFRS</sequence>
<reference evidence="2 3" key="1">
    <citation type="journal article" date="2015" name="Nature">
        <title>rRNA introns, odd ribosomes, and small enigmatic genomes across a large radiation of phyla.</title>
        <authorList>
            <person name="Brown C.T."/>
            <person name="Hug L.A."/>
            <person name="Thomas B.C."/>
            <person name="Sharon I."/>
            <person name="Castelle C.J."/>
            <person name="Singh A."/>
            <person name="Wilkins M.J."/>
            <person name="Williams K.H."/>
            <person name="Banfield J.F."/>
        </authorList>
    </citation>
    <scope>NUCLEOTIDE SEQUENCE [LARGE SCALE GENOMIC DNA]</scope>
</reference>
<evidence type="ECO:0000313" key="2">
    <source>
        <dbReference type="EMBL" id="KKQ38042.1"/>
    </source>
</evidence>
<keyword evidence="1" id="KW-0472">Membrane</keyword>
<dbReference type="EMBL" id="LBTI01000003">
    <property type="protein sequence ID" value="KKQ38042.1"/>
    <property type="molecule type" value="Genomic_DNA"/>
</dbReference>
<protein>
    <recommendedName>
        <fullName evidence="4">Permease</fullName>
    </recommendedName>
</protein>
<dbReference type="STRING" id="1618545.US53_C0003G0009"/>
<evidence type="ECO:0000256" key="1">
    <source>
        <dbReference type="SAM" id="Phobius"/>
    </source>
</evidence>
<evidence type="ECO:0008006" key="4">
    <source>
        <dbReference type="Google" id="ProtNLM"/>
    </source>
</evidence>
<keyword evidence="1" id="KW-1133">Transmembrane helix</keyword>
<gene>
    <name evidence="2" type="ORF">US53_C0003G0009</name>
</gene>
<comment type="caution">
    <text evidence="2">The sequence shown here is derived from an EMBL/GenBank/DDBJ whole genome shotgun (WGS) entry which is preliminary data.</text>
</comment>
<accession>A0A0G0H7B6</accession>
<organism evidence="2 3">
    <name type="scientific">Candidatus Woesebacteria bacterium GW2011_GWA1_37_7</name>
    <dbReference type="NCBI Taxonomy" id="1618545"/>
    <lineage>
        <taxon>Bacteria</taxon>
        <taxon>Candidatus Woeseibacteriota</taxon>
    </lineage>
</organism>
<dbReference type="Proteomes" id="UP000034591">
    <property type="component" value="Unassembled WGS sequence"/>
</dbReference>
<dbReference type="AlphaFoldDB" id="A0A0G0H7B6"/>
<name>A0A0G0H7B6_9BACT</name>
<feature type="transmembrane region" description="Helical" evidence="1">
    <location>
        <begin position="34"/>
        <end position="52"/>
    </location>
</feature>
<feature type="transmembrane region" description="Helical" evidence="1">
    <location>
        <begin position="12"/>
        <end position="28"/>
    </location>
</feature>
<evidence type="ECO:0000313" key="3">
    <source>
        <dbReference type="Proteomes" id="UP000034591"/>
    </source>
</evidence>
<feature type="transmembrane region" description="Helical" evidence="1">
    <location>
        <begin position="64"/>
        <end position="84"/>
    </location>
</feature>
<keyword evidence="1" id="KW-0812">Transmembrane</keyword>